<evidence type="ECO:0000256" key="5">
    <source>
        <dbReference type="ARBA" id="ARBA00023163"/>
    </source>
</evidence>
<evidence type="ECO:0000259" key="8">
    <source>
        <dbReference type="Pfam" id="PF08281"/>
    </source>
</evidence>
<dbReference type="InterPro" id="IPR039425">
    <property type="entry name" value="RNA_pol_sigma-70-like"/>
</dbReference>
<feature type="domain" description="RNA polymerase sigma-70 region 2" evidence="7">
    <location>
        <begin position="17"/>
        <end position="79"/>
    </location>
</feature>
<comment type="similarity">
    <text evidence="1">Belongs to the sigma-70 factor family. ECF subfamily.</text>
</comment>
<dbReference type="Gene3D" id="1.10.10.10">
    <property type="entry name" value="Winged helix-like DNA-binding domain superfamily/Winged helix DNA-binding domain"/>
    <property type="match status" value="1"/>
</dbReference>
<evidence type="ECO:0000256" key="6">
    <source>
        <dbReference type="SAM" id="MobiDB-lite"/>
    </source>
</evidence>
<keyword evidence="5" id="KW-0804">Transcription</keyword>
<dbReference type="InterPro" id="IPR014284">
    <property type="entry name" value="RNA_pol_sigma-70_dom"/>
</dbReference>
<evidence type="ECO:0000259" key="7">
    <source>
        <dbReference type="Pfam" id="PF04542"/>
    </source>
</evidence>
<evidence type="ECO:0000256" key="1">
    <source>
        <dbReference type="ARBA" id="ARBA00010641"/>
    </source>
</evidence>
<name>A0ABX8BU54_9ACTN</name>
<keyword evidence="4" id="KW-0238">DNA-binding</keyword>
<evidence type="ECO:0000313" key="10">
    <source>
        <dbReference type="Proteomes" id="UP000676079"/>
    </source>
</evidence>
<keyword evidence="2" id="KW-0805">Transcription regulation</keyword>
<dbReference type="InterPro" id="IPR007627">
    <property type="entry name" value="RNA_pol_sigma70_r2"/>
</dbReference>
<organism evidence="9 10">
    <name type="scientific">Nocardiopsis changdeensis</name>
    <dbReference type="NCBI Taxonomy" id="2831969"/>
    <lineage>
        <taxon>Bacteria</taxon>
        <taxon>Bacillati</taxon>
        <taxon>Actinomycetota</taxon>
        <taxon>Actinomycetes</taxon>
        <taxon>Streptosporangiales</taxon>
        <taxon>Nocardiopsidaceae</taxon>
        <taxon>Nocardiopsis</taxon>
    </lineage>
</organism>
<dbReference type="InterPro" id="IPR013325">
    <property type="entry name" value="RNA_pol_sigma_r2"/>
</dbReference>
<dbReference type="Pfam" id="PF08281">
    <property type="entry name" value="Sigma70_r4_2"/>
    <property type="match status" value="1"/>
</dbReference>
<dbReference type="SUPFAM" id="SSF88659">
    <property type="entry name" value="Sigma3 and sigma4 domains of RNA polymerase sigma factors"/>
    <property type="match status" value="1"/>
</dbReference>
<feature type="domain" description="RNA polymerase sigma factor 70 region 4 type 2" evidence="8">
    <location>
        <begin position="112"/>
        <end position="163"/>
    </location>
</feature>
<dbReference type="NCBIfam" id="TIGR02937">
    <property type="entry name" value="sigma70-ECF"/>
    <property type="match status" value="1"/>
</dbReference>
<dbReference type="Proteomes" id="UP000676079">
    <property type="component" value="Chromosome"/>
</dbReference>
<proteinExistence type="inferred from homology"/>
<protein>
    <submittedName>
        <fullName evidence="9">Sigma-70 family RNA polymerase sigma factor</fullName>
    </submittedName>
</protein>
<sequence length="207" mass="23369">MRTDRADAPPTDRLADLYDRYHARILAFCLLRADETVAEEVASETFVIAWRKLSALPDPPLPWLLGVARNLLRKQYGARMRRETLLRRLAELADRRDEQEWDVAERFVLRESAVRALSELSEKHVEALTLVAWNGLSPAEAGRVVGCSAGTFSVRLHRARRALLKELEALEGSAARRGRGRGSPDPRPPGPRTPDHTIVRTVHQEAR</sequence>
<dbReference type="PANTHER" id="PTHR43133:SF8">
    <property type="entry name" value="RNA POLYMERASE SIGMA FACTOR HI_1459-RELATED"/>
    <property type="match status" value="1"/>
</dbReference>
<keyword evidence="3" id="KW-0731">Sigma factor</keyword>
<feature type="compositionally biased region" description="Basic and acidic residues" evidence="6">
    <location>
        <begin position="193"/>
        <end position="207"/>
    </location>
</feature>
<dbReference type="RefSeq" id="WP_220559762.1">
    <property type="nucleotide sequence ID" value="NZ_CP074133.1"/>
</dbReference>
<dbReference type="InterPro" id="IPR013324">
    <property type="entry name" value="RNA_pol_sigma_r3/r4-like"/>
</dbReference>
<dbReference type="Pfam" id="PF04542">
    <property type="entry name" value="Sigma70_r2"/>
    <property type="match status" value="1"/>
</dbReference>
<dbReference type="Gene3D" id="1.10.1740.10">
    <property type="match status" value="1"/>
</dbReference>
<dbReference type="PANTHER" id="PTHR43133">
    <property type="entry name" value="RNA POLYMERASE ECF-TYPE SIGMA FACTO"/>
    <property type="match status" value="1"/>
</dbReference>
<reference evidence="9 10" key="1">
    <citation type="submission" date="2021-05" db="EMBL/GenBank/DDBJ databases">
        <title>Direct Submission.</title>
        <authorList>
            <person name="Li K."/>
            <person name="Gao J."/>
        </authorList>
    </citation>
    <scope>NUCLEOTIDE SEQUENCE [LARGE SCALE GENOMIC DNA]</scope>
    <source>
        <strain evidence="9 10">Mg02</strain>
    </source>
</reference>
<evidence type="ECO:0000313" key="9">
    <source>
        <dbReference type="EMBL" id="QUX24351.1"/>
    </source>
</evidence>
<evidence type="ECO:0000256" key="3">
    <source>
        <dbReference type="ARBA" id="ARBA00023082"/>
    </source>
</evidence>
<gene>
    <name evidence="9" type="ORF">KGD84_08765</name>
</gene>
<dbReference type="SUPFAM" id="SSF88946">
    <property type="entry name" value="Sigma2 domain of RNA polymerase sigma factors"/>
    <property type="match status" value="1"/>
</dbReference>
<dbReference type="EMBL" id="CP074133">
    <property type="protein sequence ID" value="QUX24351.1"/>
    <property type="molecule type" value="Genomic_DNA"/>
</dbReference>
<accession>A0ABX8BU54</accession>
<feature type="region of interest" description="Disordered" evidence="6">
    <location>
        <begin position="173"/>
        <end position="207"/>
    </location>
</feature>
<keyword evidence="10" id="KW-1185">Reference proteome</keyword>
<dbReference type="InterPro" id="IPR013249">
    <property type="entry name" value="RNA_pol_sigma70_r4_t2"/>
</dbReference>
<evidence type="ECO:0000256" key="2">
    <source>
        <dbReference type="ARBA" id="ARBA00023015"/>
    </source>
</evidence>
<dbReference type="InterPro" id="IPR036388">
    <property type="entry name" value="WH-like_DNA-bd_sf"/>
</dbReference>
<evidence type="ECO:0000256" key="4">
    <source>
        <dbReference type="ARBA" id="ARBA00023125"/>
    </source>
</evidence>